<dbReference type="Proteomes" id="UP000192276">
    <property type="component" value="Unassembled WGS sequence"/>
</dbReference>
<proteinExistence type="predicted"/>
<organism evidence="3 4">
    <name type="scientific">Niastella populi</name>
    <dbReference type="NCBI Taxonomy" id="550983"/>
    <lineage>
        <taxon>Bacteria</taxon>
        <taxon>Pseudomonadati</taxon>
        <taxon>Bacteroidota</taxon>
        <taxon>Chitinophagia</taxon>
        <taxon>Chitinophagales</taxon>
        <taxon>Chitinophagaceae</taxon>
        <taxon>Niastella</taxon>
    </lineage>
</organism>
<dbReference type="Pfam" id="PF02470">
    <property type="entry name" value="MlaD"/>
    <property type="match status" value="1"/>
</dbReference>
<dbReference type="AlphaFoldDB" id="A0A1V9F5V3"/>
<evidence type="ECO:0000313" key="3">
    <source>
        <dbReference type="EMBL" id="OQP53744.1"/>
    </source>
</evidence>
<reference evidence="4" key="1">
    <citation type="submission" date="2016-04" db="EMBL/GenBank/DDBJ databases">
        <authorList>
            <person name="Chen L."/>
            <person name="Zhuang W."/>
            <person name="Wang G."/>
        </authorList>
    </citation>
    <scope>NUCLEOTIDE SEQUENCE [LARGE SCALE GENOMIC DNA]</scope>
    <source>
        <strain evidence="4">208</strain>
    </source>
</reference>
<evidence type="ECO:0000313" key="4">
    <source>
        <dbReference type="Proteomes" id="UP000192276"/>
    </source>
</evidence>
<dbReference type="InterPro" id="IPR003399">
    <property type="entry name" value="Mce/MlaD"/>
</dbReference>
<name>A0A1V9F5V3_9BACT</name>
<dbReference type="InterPro" id="IPR052336">
    <property type="entry name" value="MlaD_Phospholipid_Transporter"/>
</dbReference>
<dbReference type="STRING" id="550983.A4R26_05855"/>
<accession>A0A1V9F5V3</accession>
<feature type="transmembrane region" description="Helical" evidence="1">
    <location>
        <begin position="12"/>
        <end position="30"/>
    </location>
</feature>
<keyword evidence="1" id="KW-0812">Transmembrane</keyword>
<dbReference type="RefSeq" id="WP_081169630.1">
    <property type="nucleotide sequence ID" value="NZ_LWBP01000210.1"/>
</dbReference>
<dbReference type="EMBL" id="LWBP01000210">
    <property type="protein sequence ID" value="OQP53744.1"/>
    <property type="molecule type" value="Genomic_DNA"/>
</dbReference>
<feature type="domain" description="Mce/MlaD" evidence="2">
    <location>
        <begin position="42"/>
        <end position="116"/>
    </location>
</feature>
<gene>
    <name evidence="3" type="ORF">A4R26_05855</name>
</gene>
<evidence type="ECO:0000256" key="1">
    <source>
        <dbReference type="SAM" id="Phobius"/>
    </source>
</evidence>
<comment type="caution">
    <text evidence="3">The sequence shown here is derived from an EMBL/GenBank/DDBJ whole genome shotgun (WGS) entry which is preliminary data.</text>
</comment>
<dbReference type="OrthoDB" id="9771725at2"/>
<protein>
    <submittedName>
        <fullName evidence="3">Mammalian cell entry protein</fullName>
    </submittedName>
</protein>
<keyword evidence="4" id="KW-1185">Reference proteome</keyword>
<sequence length="343" mass="37446">MAKKTVNTIKLGAFVLSGLFFLIVLLYMIGKNSNLFGPSFILKAQFEDVQGLVPGNNVRFSGIQIGTVKRIKILKDTLLEVEMRVDKKMEKIIRNNAFASIGSDGLMGNKVINISPSGQPAPLVAKGEVLNARNGVNTDDMLQTLSKTNDDMAVIAAQLKSTVQRINNSTALWEILNEETLPRNLKRSAVNMQLATARAAAMADDLQAIVSNVKNGKGSAGAILTDSSLAMNLNEAIAKIKGVGETADELAASLHAVIKDVQQDVYNGNGTVNALLKDSTMVTKINSSLDNIQKGTHSFNQNMEALKHNFLFRGYFRRLERQKQREAKKTMAFQEQRPAPADK</sequence>
<evidence type="ECO:0000259" key="2">
    <source>
        <dbReference type="Pfam" id="PF02470"/>
    </source>
</evidence>
<keyword evidence="1" id="KW-0472">Membrane</keyword>
<dbReference type="PANTHER" id="PTHR33371:SF4">
    <property type="entry name" value="INTERMEMBRANE PHOSPHOLIPID TRANSPORT SYSTEM BINDING PROTEIN MLAD"/>
    <property type="match status" value="1"/>
</dbReference>
<dbReference type="PANTHER" id="PTHR33371">
    <property type="entry name" value="INTERMEMBRANE PHOSPHOLIPID TRANSPORT SYSTEM BINDING PROTEIN MLAD-RELATED"/>
    <property type="match status" value="1"/>
</dbReference>
<keyword evidence="1" id="KW-1133">Transmembrane helix</keyword>